<feature type="region of interest" description="Disordered" evidence="1">
    <location>
        <begin position="1"/>
        <end position="60"/>
    </location>
</feature>
<protein>
    <recommendedName>
        <fullName evidence="4">Transposase</fullName>
    </recommendedName>
</protein>
<feature type="compositionally biased region" description="Basic and acidic residues" evidence="1">
    <location>
        <begin position="40"/>
        <end position="50"/>
    </location>
</feature>
<evidence type="ECO:0000313" key="3">
    <source>
        <dbReference type="Proteomes" id="UP000666915"/>
    </source>
</evidence>
<comment type="caution">
    <text evidence="2">The sequence shown here is derived from an EMBL/GenBank/DDBJ whole genome shotgun (WGS) entry which is preliminary data.</text>
</comment>
<gene>
    <name evidence="2" type="ORF">J4557_38355</name>
</gene>
<reference evidence="2 3" key="1">
    <citation type="submission" date="2021-03" db="EMBL/GenBank/DDBJ databases">
        <authorList>
            <person name="Kanchanasin P."/>
            <person name="Saeng-In P."/>
            <person name="Phongsopitanun W."/>
            <person name="Yuki M."/>
            <person name="Kudo T."/>
            <person name="Ohkuma M."/>
            <person name="Tanasupawat S."/>
        </authorList>
    </citation>
    <scope>NUCLEOTIDE SEQUENCE [LARGE SCALE GENOMIC DNA]</scope>
    <source>
        <strain evidence="2 3">L46</strain>
    </source>
</reference>
<feature type="compositionally biased region" description="Basic residues" evidence="1">
    <location>
        <begin position="51"/>
        <end position="60"/>
    </location>
</feature>
<organism evidence="2 3">
    <name type="scientific">Actinomadura nitritigenes</name>
    <dbReference type="NCBI Taxonomy" id="134602"/>
    <lineage>
        <taxon>Bacteria</taxon>
        <taxon>Bacillati</taxon>
        <taxon>Actinomycetota</taxon>
        <taxon>Actinomycetes</taxon>
        <taxon>Streptosporangiales</taxon>
        <taxon>Thermomonosporaceae</taxon>
        <taxon>Actinomadura</taxon>
    </lineage>
</organism>
<dbReference type="EMBL" id="JAGEOK010000033">
    <property type="protein sequence ID" value="MBO2443403.1"/>
    <property type="molecule type" value="Genomic_DNA"/>
</dbReference>
<dbReference type="Proteomes" id="UP000666915">
    <property type="component" value="Unassembled WGS sequence"/>
</dbReference>
<evidence type="ECO:0008006" key="4">
    <source>
        <dbReference type="Google" id="ProtNLM"/>
    </source>
</evidence>
<name>A0ABS3RAY6_9ACTN</name>
<sequence length="60" mass="6564">MAQAREQRLGLTGEGGLLRQPTKRVLESALEGGTSGHLGRPRDATFEPKIVRKRQPTPRG</sequence>
<evidence type="ECO:0000313" key="2">
    <source>
        <dbReference type="EMBL" id="MBO2443403.1"/>
    </source>
</evidence>
<evidence type="ECO:0000256" key="1">
    <source>
        <dbReference type="SAM" id="MobiDB-lite"/>
    </source>
</evidence>
<keyword evidence="3" id="KW-1185">Reference proteome</keyword>
<dbReference type="RefSeq" id="WP_208271718.1">
    <property type="nucleotide sequence ID" value="NZ_BAAAGM010000026.1"/>
</dbReference>
<proteinExistence type="predicted"/>
<accession>A0ABS3RAY6</accession>